<keyword evidence="12 19" id="KW-1133">Transmembrane helix</keyword>
<protein>
    <recommendedName>
        <fullName evidence="6 19">Adenosylcobinamide-GDP ribazoletransferase</fullName>
        <ecNumber evidence="5 19">2.7.8.26</ecNumber>
    </recommendedName>
    <alternativeName>
        <fullName evidence="16 19">Cobalamin synthase</fullName>
    </alternativeName>
    <alternativeName>
        <fullName evidence="15 19">Cobalamin-5'-phosphate synthase</fullName>
    </alternativeName>
</protein>
<evidence type="ECO:0000256" key="17">
    <source>
        <dbReference type="ARBA" id="ARBA00048623"/>
    </source>
</evidence>
<evidence type="ECO:0000256" key="6">
    <source>
        <dbReference type="ARBA" id="ARBA00015850"/>
    </source>
</evidence>
<comment type="catalytic activity">
    <reaction evidence="18 19">
        <text>alpha-ribazole 5'-phosphate + adenosylcob(III)inamide-GDP = adenosylcob(III)alamin 5'-phosphate + GMP + H(+)</text>
        <dbReference type="Rhea" id="RHEA:23560"/>
        <dbReference type="ChEBI" id="CHEBI:15378"/>
        <dbReference type="ChEBI" id="CHEBI:57918"/>
        <dbReference type="ChEBI" id="CHEBI:58115"/>
        <dbReference type="ChEBI" id="CHEBI:60487"/>
        <dbReference type="ChEBI" id="CHEBI:60493"/>
        <dbReference type="EC" id="2.7.8.26"/>
    </reaction>
</comment>
<evidence type="ECO:0000256" key="10">
    <source>
        <dbReference type="ARBA" id="ARBA00022692"/>
    </source>
</evidence>
<feature type="transmembrane region" description="Helical" evidence="19">
    <location>
        <begin position="156"/>
        <end position="175"/>
    </location>
</feature>
<evidence type="ECO:0000313" key="21">
    <source>
        <dbReference type="Proteomes" id="UP000254134"/>
    </source>
</evidence>
<keyword evidence="11 19" id="KW-0460">Magnesium</keyword>
<name>A0A7M2YVT4_9ACTN</name>
<evidence type="ECO:0000256" key="8">
    <source>
        <dbReference type="ARBA" id="ARBA00022573"/>
    </source>
</evidence>
<dbReference type="Proteomes" id="UP000254134">
    <property type="component" value="Unassembled WGS sequence"/>
</dbReference>
<evidence type="ECO:0000256" key="9">
    <source>
        <dbReference type="ARBA" id="ARBA00022679"/>
    </source>
</evidence>
<evidence type="ECO:0000256" key="19">
    <source>
        <dbReference type="HAMAP-Rule" id="MF_00719"/>
    </source>
</evidence>
<keyword evidence="10 19" id="KW-0812">Transmembrane</keyword>
<evidence type="ECO:0000256" key="7">
    <source>
        <dbReference type="ARBA" id="ARBA00022475"/>
    </source>
</evidence>
<evidence type="ECO:0000256" key="16">
    <source>
        <dbReference type="ARBA" id="ARBA00032853"/>
    </source>
</evidence>
<feature type="transmembrane region" description="Helical" evidence="19">
    <location>
        <begin position="123"/>
        <end position="144"/>
    </location>
</feature>
<evidence type="ECO:0000256" key="5">
    <source>
        <dbReference type="ARBA" id="ARBA00013200"/>
    </source>
</evidence>
<dbReference type="GO" id="GO:0051073">
    <property type="term" value="F:adenosylcobinamide-GDP ribazoletransferase activity"/>
    <property type="evidence" value="ECO:0007669"/>
    <property type="project" value="UniProtKB-UniRule"/>
</dbReference>
<comment type="pathway">
    <text evidence="3 19">Cofactor biosynthesis; adenosylcobalamin biosynthesis; adenosylcobalamin from cob(II)yrinate a,c-diamide: step 7/7.</text>
</comment>
<comment type="cofactor">
    <cofactor evidence="1 19">
        <name>Mg(2+)</name>
        <dbReference type="ChEBI" id="CHEBI:18420"/>
    </cofactor>
</comment>
<evidence type="ECO:0000256" key="1">
    <source>
        <dbReference type="ARBA" id="ARBA00001946"/>
    </source>
</evidence>
<feature type="transmembrane region" description="Helical" evidence="19">
    <location>
        <begin position="50"/>
        <end position="71"/>
    </location>
</feature>
<evidence type="ECO:0000256" key="4">
    <source>
        <dbReference type="ARBA" id="ARBA00010561"/>
    </source>
</evidence>
<reference evidence="20 21" key="1">
    <citation type="submission" date="2018-07" db="EMBL/GenBank/DDBJ databases">
        <title>High-quality-draft genome sequence of Gaiella occulta.</title>
        <authorList>
            <person name="Severino R."/>
            <person name="Froufe H.J.C."/>
            <person name="Rainey F.A."/>
            <person name="Barroso C."/>
            <person name="Albuquerque L."/>
            <person name="Lobo-Da-Cunha A."/>
            <person name="Da Costa M.S."/>
            <person name="Egas C."/>
        </authorList>
    </citation>
    <scope>NUCLEOTIDE SEQUENCE [LARGE SCALE GENOMIC DNA]</scope>
    <source>
        <strain evidence="20 21">F2-233</strain>
    </source>
</reference>
<dbReference type="RefSeq" id="WP_181813693.1">
    <property type="nucleotide sequence ID" value="NZ_QQZY01000008.1"/>
</dbReference>
<evidence type="ECO:0000256" key="11">
    <source>
        <dbReference type="ARBA" id="ARBA00022842"/>
    </source>
</evidence>
<dbReference type="EC" id="2.7.8.26" evidence="5 19"/>
<accession>A0A7M2YVT4</accession>
<dbReference type="HAMAP" id="MF_00719">
    <property type="entry name" value="CobS"/>
    <property type="match status" value="1"/>
</dbReference>
<dbReference type="GO" id="GO:0005886">
    <property type="term" value="C:plasma membrane"/>
    <property type="evidence" value="ECO:0007669"/>
    <property type="project" value="UniProtKB-SubCell"/>
</dbReference>
<evidence type="ECO:0000256" key="15">
    <source>
        <dbReference type="ARBA" id="ARBA00032605"/>
    </source>
</evidence>
<reference evidence="21" key="2">
    <citation type="journal article" date="2019" name="MicrobiologyOpen">
        <title>High-quality draft genome sequence of Gaiella occulta isolated from a 150 meter deep mineral water borehole and comparison with the genome sequences of other deep-branching lineages of the phylum Actinobacteria.</title>
        <authorList>
            <person name="Severino R."/>
            <person name="Froufe H.J.C."/>
            <person name="Barroso C."/>
            <person name="Albuquerque L."/>
            <person name="Lobo-da-Cunha A."/>
            <person name="da Costa M.S."/>
            <person name="Egas C."/>
        </authorList>
    </citation>
    <scope>NUCLEOTIDE SEQUENCE [LARGE SCALE GENOMIC DNA]</scope>
    <source>
        <strain evidence="21">F2-233</strain>
    </source>
</reference>
<organism evidence="20 21">
    <name type="scientific">Gaiella occulta</name>
    <dbReference type="NCBI Taxonomy" id="1002870"/>
    <lineage>
        <taxon>Bacteria</taxon>
        <taxon>Bacillati</taxon>
        <taxon>Actinomycetota</taxon>
        <taxon>Thermoleophilia</taxon>
        <taxon>Gaiellales</taxon>
        <taxon>Gaiellaceae</taxon>
        <taxon>Gaiella</taxon>
    </lineage>
</organism>
<comment type="subcellular location">
    <subcellularLocation>
        <location evidence="2 19">Cell membrane</location>
        <topology evidence="2 19">Multi-pass membrane protein</topology>
    </subcellularLocation>
</comment>
<feature type="transmembrane region" description="Helical" evidence="19">
    <location>
        <begin position="207"/>
        <end position="228"/>
    </location>
</feature>
<evidence type="ECO:0000256" key="2">
    <source>
        <dbReference type="ARBA" id="ARBA00004651"/>
    </source>
</evidence>
<dbReference type="GO" id="GO:0008818">
    <property type="term" value="F:cobalamin 5'-phosphate synthase activity"/>
    <property type="evidence" value="ECO:0007669"/>
    <property type="project" value="UniProtKB-UniRule"/>
</dbReference>
<comment type="similarity">
    <text evidence="4 19">Belongs to the CobS family.</text>
</comment>
<keyword evidence="9 19" id="KW-0808">Transferase</keyword>
<feature type="transmembrane region" description="Helical" evidence="19">
    <location>
        <begin position="25"/>
        <end position="43"/>
    </location>
</feature>
<evidence type="ECO:0000256" key="12">
    <source>
        <dbReference type="ARBA" id="ARBA00022989"/>
    </source>
</evidence>
<evidence type="ECO:0000256" key="3">
    <source>
        <dbReference type="ARBA" id="ARBA00004663"/>
    </source>
</evidence>
<comment type="caution">
    <text evidence="20">The sequence shown here is derived from an EMBL/GenBank/DDBJ whole genome shotgun (WGS) entry which is preliminary data.</text>
</comment>
<evidence type="ECO:0000256" key="13">
    <source>
        <dbReference type="ARBA" id="ARBA00023136"/>
    </source>
</evidence>
<dbReference type="PANTHER" id="PTHR34148:SF1">
    <property type="entry name" value="ADENOSYLCOBINAMIDE-GDP RIBAZOLETRANSFERASE"/>
    <property type="match status" value="1"/>
</dbReference>
<dbReference type="PANTHER" id="PTHR34148">
    <property type="entry name" value="ADENOSYLCOBINAMIDE-GDP RIBAZOLETRANSFERASE"/>
    <property type="match status" value="1"/>
</dbReference>
<dbReference type="AlphaFoldDB" id="A0A7M2YVT4"/>
<dbReference type="InterPro" id="IPR003805">
    <property type="entry name" value="CobS"/>
</dbReference>
<keyword evidence="13 19" id="KW-0472">Membrane</keyword>
<keyword evidence="7 19" id="KW-1003">Cell membrane</keyword>
<comment type="function">
    <text evidence="14 19">Joins adenosylcobinamide-GDP and alpha-ribazole to generate adenosylcobalamin (Ado-cobalamin). Also synthesizes adenosylcobalamin 5'-phosphate from adenosylcobinamide-GDP and alpha-ribazole 5'-phosphate.</text>
</comment>
<dbReference type="UniPathway" id="UPA00148">
    <property type="reaction ID" value="UER00238"/>
</dbReference>
<feature type="transmembrane region" description="Helical" evidence="19">
    <location>
        <begin position="91"/>
        <end position="111"/>
    </location>
</feature>
<keyword evidence="8 19" id="KW-0169">Cobalamin biosynthesis</keyword>
<proteinExistence type="inferred from homology"/>
<evidence type="ECO:0000313" key="20">
    <source>
        <dbReference type="EMBL" id="RDI73577.1"/>
    </source>
</evidence>
<sequence>MRAAFGFLTVLPARGEPSAASMRSFPLVGCVVGLLVGGVWLAASSWWGAWVAACLALAVDLALTGLLHVDGLADSADGLLAPMDRGRRLEVMRLPDVGAFAVAAVAAVLLTRTAALAEQQPSVGLVVALWCASRTAMAFAPSVLPYARREGLASRFLGAGWWPAYGFALAAGIAWSTVGARGLASVAAAAAGCAVVALLGFRRLGGFTGDVLGAMGIVGETVGLVVAAGRW</sequence>
<comment type="catalytic activity">
    <reaction evidence="17 19">
        <text>alpha-ribazole + adenosylcob(III)inamide-GDP = adenosylcob(III)alamin + GMP + H(+)</text>
        <dbReference type="Rhea" id="RHEA:16049"/>
        <dbReference type="ChEBI" id="CHEBI:10329"/>
        <dbReference type="ChEBI" id="CHEBI:15378"/>
        <dbReference type="ChEBI" id="CHEBI:18408"/>
        <dbReference type="ChEBI" id="CHEBI:58115"/>
        <dbReference type="ChEBI" id="CHEBI:60487"/>
        <dbReference type="EC" id="2.7.8.26"/>
    </reaction>
</comment>
<evidence type="ECO:0000256" key="14">
    <source>
        <dbReference type="ARBA" id="ARBA00025228"/>
    </source>
</evidence>
<dbReference type="GO" id="GO:0009236">
    <property type="term" value="P:cobalamin biosynthetic process"/>
    <property type="evidence" value="ECO:0007669"/>
    <property type="project" value="UniProtKB-UniRule"/>
</dbReference>
<keyword evidence="21" id="KW-1185">Reference proteome</keyword>
<feature type="transmembrane region" description="Helical" evidence="19">
    <location>
        <begin position="182"/>
        <end position="201"/>
    </location>
</feature>
<dbReference type="EMBL" id="QQZY01000008">
    <property type="protein sequence ID" value="RDI73577.1"/>
    <property type="molecule type" value="Genomic_DNA"/>
</dbReference>
<dbReference type="NCBIfam" id="TIGR00317">
    <property type="entry name" value="cobS"/>
    <property type="match status" value="1"/>
</dbReference>
<evidence type="ECO:0000256" key="18">
    <source>
        <dbReference type="ARBA" id="ARBA00049504"/>
    </source>
</evidence>
<gene>
    <name evidence="19" type="primary">cobS</name>
    <name evidence="20" type="ORF">Gocc_2718</name>
</gene>
<dbReference type="Pfam" id="PF02654">
    <property type="entry name" value="CobS"/>
    <property type="match status" value="1"/>
</dbReference>